<dbReference type="AlphaFoldDB" id="A0A1T2XJP6"/>
<protein>
    <submittedName>
        <fullName evidence="2">Alpha/beta hydrolase</fullName>
    </submittedName>
</protein>
<keyword evidence="2" id="KW-0378">Hydrolase</keyword>
<proteinExistence type="predicted"/>
<evidence type="ECO:0000313" key="3">
    <source>
        <dbReference type="Proteomes" id="UP000190188"/>
    </source>
</evidence>
<dbReference type="Proteomes" id="UP000190188">
    <property type="component" value="Unassembled WGS sequence"/>
</dbReference>
<feature type="domain" description="AB hydrolase-1" evidence="1">
    <location>
        <begin position="27"/>
        <end position="281"/>
    </location>
</feature>
<dbReference type="Gene3D" id="3.40.50.1820">
    <property type="entry name" value="alpha/beta hydrolase"/>
    <property type="match status" value="1"/>
</dbReference>
<dbReference type="InterPro" id="IPR000073">
    <property type="entry name" value="AB_hydrolase_1"/>
</dbReference>
<dbReference type="GO" id="GO:0016787">
    <property type="term" value="F:hydrolase activity"/>
    <property type="evidence" value="ECO:0007669"/>
    <property type="project" value="UniProtKB-KW"/>
</dbReference>
<organism evidence="2 3">
    <name type="scientific">Paenibacillus selenitireducens</name>
    <dbReference type="NCBI Taxonomy" id="1324314"/>
    <lineage>
        <taxon>Bacteria</taxon>
        <taxon>Bacillati</taxon>
        <taxon>Bacillota</taxon>
        <taxon>Bacilli</taxon>
        <taxon>Bacillales</taxon>
        <taxon>Paenibacillaceae</taxon>
        <taxon>Paenibacillus</taxon>
    </lineage>
</organism>
<dbReference type="RefSeq" id="WP_078497457.1">
    <property type="nucleotide sequence ID" value="NZ_MSZX01000002.1"/>
</dbReference>
<sequence>MNITLQTVDLPNGETLGYRVREGGDEVLLLVHGNMNSSQHWDLVMEHIDAKFTVIAIDMRGFGVSTYQTPITSLQDFTADLKMFIDAIGLERFALMGWSTGGGVIMQFAADYPEQVSKLILLASMSTRGYPFFAEHADGSIDVSRRVTTYEDICSLQYNRVKVEANRNRDREFNRMLYNAVIYDRHQPSPERYEAYLDDMLTQRNLMDVYHALNRFNISHTDHEAGCGTGAAARIQAPMLVLWGEHDKVITESMMRELIGDLGDRARLCILENCGHSPLVDDLPQLLKHMEDFL</sequence>
<accession>A0A1T2XJP6</accession>
<dbReference type="Pfam" id="PF00561">
    <property type="entry name" value="Abhydrolase_1"/>
    <property type="match status" value="1"/>
</dbReference>
<dbReference type="PANTHER" id="PTHR43798">
    <property type="entry name" value="MONOACYLGLYCEROL LIPASE"/>
    <property type="match status" value="1"/>
</dbReference>
<name>A0A1T2XJP6_9BACL</name>
<keyword evidence="3" id="KW-1185">Reference proteome</keyword>
<comment type="caution">
    <text evidence="2">The sequence shown here is derived from an EMBL/GenBank/DDBJ whole genome shotgun (WGS) entry which is preliminary data.</text>
</comment>
<dbReference type="InterPro" id="IPR050266">
    <property type="entry name" value="AB_hydrolase_sf"/>
</dbReference>
<dbReference type="GO" id="GO:0016020">
    <property type="term" value="C:membrane"/>
    <property type="evidence" value="ECO:0007669"/>
    <property type="project" value="TreeGrafter"/>
</dbReference>
<dbReference type="SUPFAM" id="SSF53474">
    <property type="entry name" value="alpha/beta-Hydrolases"/>
    <property type="match status" value="1"/>
</dbReference>
<dbReference type="PRINTS" id="PR00111">
    <property type="entry name" value="ABHYDROLASE"/>
</dbReference>
<dbReference type="EMBL" id="MSZX01000002">
    <property type="protein sequence ID" value="OPA80111.1"/>
    <property type="molecule type" value="Genomic_DNA"/>
</dbReference>
<dbReference type="OrthoDB" id="9805423at2"/>
<evidence type="ECO:0000313" key="2">
    <source>
        <dbReference type="EMBL" id="OPA80111.1"/>
    </source>
</evidence>
<dbReference type="STRING" id="1324314.BVG16_05010"/>
<dbReference type="InterPro" id="IPR029058">
    <property type="entry name" value="AB_hydrolase_fold"/>
</dbReference>
<evidence type="ECO:0000259" key="1">
    <source>
        <dbReference type="Pfam" id="PF00561"/>
    </source>
</evidence>
<dbReference type="PANTHER" id="PTHR43798:SF33">
    <property type="entry name" value="HYDROLASE, PUTATIVE (AFU_ORTHOLOGUE AFUA_2G14860)-RELATED"/>
    <property type="match status" value="1"/>
</dbReference>
<gene>
    <name evidence="2" type="ORF">BVG16_05010</name>
</gene>
<reference evidence="2 3" key="1">
    <citation type="submission" date="2017-01" db="EMBL/GenBank/DDBJ databases">
        <title>Genome analysis of Paenibacillus selenitrireducens ES3-24.</title>
        <authorList>
            <person name="Xu D."/>
            <person name="Yao R."/>
            <person name="Zheng S."/>
        </authorList>
    </citation>
    <scope>NUCLEOTIDE SEQUENCE [LARGE SCALE GENOMIC DNA]</scope>
    <source>
        <strain evidence="2 3">ES3-24</strain>
    </source>
</reference>